<evidence type="ECO:0000313" key="1">
    <source>
        <dbReference type="EMBL" id="CAB4124873.1"/>
    </source>
</evidence>
<protein>
    <submittedName>
        <fullName evidence="1">Uncharacterized protein</fullName>
    </submittedName>
</protein>
<name>A0A6J5KVA5_9CAUD</name>
<dbReference type="EMBL" id="LR796189">
    <property type="protein sequence ID" value="CAB4124873.1"/>
    <property type="molecule type" value="Genomic_DNA"/>
</dbReference>
<organism evidence="1">
    <name type="scientific">uncultured Caudovirales phage</name>
    <dbReference type="NCBI Taxonomy" id="2100421"/>
    <lineage>
        <taxon>Viruses</taxon>
        <taxon>Duplodnaviria</taxon>
        <taxon>Heunggongvirae</taxon>
        <taxon>Uroviricota</taxon>
        <taxon>Caudoviricetes</taxon>
        <taxon>Peduoviridae</taxon>
        <taxon>Maltschvirus</taxon>
        <taxon>Maltschvirus maltsch</taxon>
    </lineage>
</organism>
<sequence>MIFVDHHQWLVESNLLTEEMKNNVGMLAYCLIEDTVEASTDINFEKKFVSYRLVIPNTLVENLKMLEKYENGDKLGFFEMRRLKAFLVKKKENDESGFGYKLDDIANKFIKAYFNDNWSAKVEFKSVKDYDGKKDLWLHSENDQQPN</sequence>
<accession>A0A6J5KVA5</accession>
<gene>
    <name evidence="1" type="ORF">UFOVP53_37</name>
</gene>
<reference evidence="1" key="1">
    <citation type="submission" date="2020-04" db="EMBL/GenBank/DDBJ databases">
        <authorList>
            <person name="Chiriac C."/>
            <person name="Salcher M."/>
            <person name="Ghai R."/>
            <person name="Kavagutti S V."/>
        </authorList>
    </citation>
    <scope>NUCLEOTIDE SEQUENCE</scope>
</reference>
<proteinExistence type="predicted"/>